<evidence type="ECO:0000313" key="2">
    <source>
        <dbReference type="Proteomes" id="UP000624041"/>
    </source>
</evidence>
<organism evidence="1 2">
    <name type="scientific">Oceanobacillus indicireducens</name>
    <dbReference type="NCBI Taxonomy" id="1004261"/>
    <lineage>
        <taxon>Bacteria</taxon>
        <taxon>Bacillati</taxon>
        <taxon>Bacillota</taxon>
        <taxon>Bacilli</taxon>
        <taxon>Bacillales</taxon>
        <taxon>Bacillaceae</taxon>
        <taxon>Oceanobacillus</taxon>
    </lineage>
</organism>
<protein>
    <submittedName>
        <fullName evidence="1">Uncharacterized protein</fullName>
    </submittedName>
</protein>
<evidence type="ECO:0000313" key="1">
    <source>
        <dbReference type="EMBL" id="GGN64443.1"/>
    </source>
</evidence>
<reference evidence="1" key="2">
    <citation type="submission" date="2020-09" db="EMBL/GenBank/DDBJ databases">
        <authorList>
            <person name="Sun Q."/>
            <person name="Ohkuma M."/>
        </authorList>
    </citation>
    <scope>NUCLEOTIDE SEQUENCE</scope>
    <source>
        <strain evidence="1">JCM 17251</strain>
    </source>
</reference>
<sequence>MSKVILTKEQAKAMEELKSEHLTGEVVKIHLNDRWSLGLESLNDLTVDEFAQAYYSEDGYEVEPEYKVGDHVINQEGRVVEILEDGRASFSLGFIDNGKMFKEETPKSCILRHATKEEVWWASHGREPWELKNNDILNDRRENRTVTIDKVIDKFPAEEMTVLFTNGEWEFYNNIVEDSDWRVACFADKRLDVKTNE</sequence>
<keyword evidence="2" id="KW-1185">Reference proteome</keyword>
<comment type="caution">
    <text evidence="1">The sequence shown here is derived from an EMBL/GenBank/DDBJ whole genome shotgun (WGS) entry which is preliminary data.</text>
</comment>
<dbReference type="AlphaFoldDB" id="A0A917Y332"/>
<dbReference type="EMBL" id="BMOS01000031">
    <property type="protein sequence ID" value="GGN64443.1"/>
    <property type="molecule type" value="Genomic_DNA"/>
</dbReference>
<name>A0A917Y332_9BACI</name>
<accession>A0A917Y332</accession>
<dbReference type="Proteomes" id="UP000624041">
    <property type="component" value="Unassembled WGS sequence"/>
</dbReference>
<reference evidence="1" key="1">
    <citation type="journal article" date="2014" name="Int. J. Syst. Evol. Microbiol.">
        <title>Complete genome sequence of Corynebacterium casei LMG S-19264T (=DSM 44701T), isolated from a smear-ripened cheese.</title>
        <authorList>
            <consortium name="US DOE Joint Genome Institute (JGI-PGF)"/>
            <person name="Walter F."/>
            <person name="Albersmeier A."/>
            <person name="Kalinowski J."/>
            <person name="Ruckert C."/>
        </authorList>
    </citation>
    <scope>NUCLEOTIDE SEQUENCE</scope>
    <source>
        <strain evidence="1">JCM 17251</strain>
    </source>
</reference>
<proteinExistence type="predicted"/>
<gene>
    <name evidence="1" type="ORF">GCM10007971_32330</name>
</gene>
<dbReference type="RefSeq" id="WP_188858866.1">
    <property type="nucleotide sequence ID" value="NZ_BMOS01000031.1"/>
</dbReference>